<gene>
    <name evidence="3" type="ORF">ABIE21_000520</name>
</gene>
<dbReference type="Pfam" id="PF01223">
    <property type="entry name" value="Endonuclease_NS"/>
    <property type="match status" value="1"/>
</dbReference>
<feature type="domain" description="ENPP1-3/EXOG-like endonuclease/phosphodiesterase" evidence="1">
    <location>
        <begin position="33"/>
        <end position="255"/>
    </location>
</feature>
<accession>A0ABV2QJ04</accession>
<organism evidence="3 4">
    <name type="scientific">Conyzicola nivalis</name>
    <dbReference type="NCBI Taxonomy" id="1477021"/>
    <lineage>
        <taxon>Bacteria</taxon>
        <taxon>Bacillati</taxon>
        <taxon>Actinomycetota</taxon>
        <taxon>Actinomycetes</taxon>
        <taxon>Micrococcales</taxon>
        <taxon>Microbacteriaceae</taxon>
        <taxon>Conyzicola</taxon>
    </lineage>
</organism>
<dbReference type="InterPro" id="IPR020821">
    <property type="entry name" value="ENPP1-3/EXOG-like_nuc-like"/>
</dbReference>
<keyword evidence="3" id="KW-0255">Endonuclease</keyword>
<sequence length="280" mass="30306">MALIADGYRSDFLTADLPLPRPVDGREVVELPYIHFTILLDPARRLAAATGVNIDGAALLDLKRADDWRLDPRVPASDQAGEALYARNDLDRGHLVRRRDPVWGAPDVAAAANDATFVFTNAAPQAAPFNQGPNLWVGLEDHVLEYASAHEQKISVFTGPVLADDDIVYRGIRIPRRFWKIAAWMAVDGSAAPELRSAGFLLDQGPSLDAIDLGLRDVAGGETPPPLGPFLTFQVPVSDIGAVTGLDVGLLADADRFEVVATGREAERWILLTDGEQIML</sequence>
<comment type="caution">
    <text evidence="3">The sequence shown here is derived from an EMBL/GenBank/DDBJ whole genome shotgun (WGS) entry which is preliminary data.</text>
</comment>
<feature type="domain" description="DNA/RNA non-specific endonuclease/pyrophosphatase/phosphodiesterase" evidence="2">
    <location>
        <begin position="32"/>
        <end position="255"/>
    </location>
</feature>
<dbReference type="CDD" id="cd00091">
    <property type="entry name" value="NUC"/>
    <property type="match status" value="1"/>
</dbReference>
<keyword evidence="3" id="KW-0540">Nuclease</keyword>
<protein>
    <submittedName>
        <fullName evidence="3">Endonuclease G</fullName>
    </submittedName>
</protein>
<evidence type="ECO:0000259" key="2">
    <source>
        <dbReference type="SMART" id="SM00892"/>
    </source>
</evidence>
<dbReference type="PANTHER" id="PTHR13966">
    <property type="entry name" value="ENDONUCLEASE RELATED"/>
    <property type="match status" value="1"/>
</dbReference>
<dbReference type="EMBL" id="JBEPSJ010000001">
    <property type="protein sequence ID" value="MET4581030.1"/>
    <property type="molecule type" value="Genomic_DNA"/>
</dbReference>
<dbReference type="GO" id="GO:0004519">
    <property type="term" value="F:endonuclease activity"/>
    <property type="evidence" value="ECO:0007669"/>
    <property type="project" value="UniProtKB-KW"/>
</dbReference>
<dbReference type="SUPFAM" id="SSF54060">
    <property type="entry name" value="His-Me finger endonucleases"/>
    <property type="match status" value="1"/>
</dbReference>
<dbReference type="Gene3D" id="3.40.570.10">
    <property type="entry name" value="Extracellular Endonuclease, subunit A"/>
    <property type="match status" value="1"/>
</dbReference>
<dbReference type="InterPro" id="IPR044929">
    <property type="entry name" value="DNA/RNA_non-sp_Endonuclease_sf"/>
</dbReference>
<proteinExistence type="predicted"/>
<dbReference type="InterPro" id="IPR040255">
    <property type="entry name" value="Non-specific_endonuclease"/>
</dbReference>
<dbReference type="Proteomes" id="UP001549257">
    <property type="component" value="Unassembled WGS sequence"/>
</dbReference>
<keyword evidence="3" id="KW-0378">Hydrolase</keyword>
<keyword evidence="4" id="KW-1185">Reference proteome</keyword>
<dbReference type="InterPro" id="IPR001604">
    <property type="entry name" value="Endo_G_ENPP1-like_dom"/>
</dbReference>
<dbReference type="RefSeq" id="WP_354023224.1">
    <property type="nucleotide sequence ID" value="NZ_JBEPSJ010000001.1"/>
</dbReference>
<dbReference type="PANTHER" id="PTHR13966:SF5">
    <property type="entry name" value="ENDONUCLEASE G, MITOCHONDRIAL"/>
    <property type="match status" value="1"/>
</dbReference>
<dbReference type="SMART" id="SM00477">
    <property type="entry name" value="NUC"/>
    <property type="match status" value="1"/>
</dbReference>
<dbReference type="SMART" id="SM00892">
    <property type="entry name" value="Endonuclease_NS"/>
    <property type="match status" value="1"/>
</dbReference>
<evidence type="ECO:0000259" key="1">
    <source>
        <dbReference type="SMART" id="SM00477"/>
    </source>
</evidence>
<evidence type="ECO:0000313" key="4">
    <source>
        <dbReference type="Proteomes" id="UP001549257"/>
    </source>
</evidence>
<dbReference type="InterPro" id="IPR044925">
    <property type="entry name" value="His-Me_finger_sf"/>
</dbReference>
<name>A0ABV2QJ04_9MICO</name>
<reference evidence="3 4" key="1">
    <citation type="submission" date="2024-06" db="EMBL/GenBank/DDBJ databases">
        <title>Sorghum-associated microbial communities from plants grown in Nebraska, USA.</title>
        <authorList>
            <person name="Schachtman D."/>
        </authorList>
    </citation>
    <scope>NUCLEOTIDE SEQUENCE [LARGE SCALE GENOMIC DNA]</scope>
    <source>
        <strain evidence="3 4">2857</strain>
    </source>
</reference>
<evidence type="ECO:0000313" key="3">
    <source>
        <dbReference type="EMBL" id="MET4581030.1"/>
    </source>
</evidence>